<keyword evidence="2" id="KW-0808">Transferase</keyword>
<dbReference type="Pfam" id="PF00078">
    <property type="entry name" value="RVT_1"/>
    <property type="match status" value="1"/>
</dbReference>
<keyword evidence="3" id="KW-0548">Nucleotidyltransferase</keyword>
<dbReference type="GO" id="GO:0003964">
    <property type="term" value="F:RNA-directed DNA polymerase activity"/>
    <property type="evidence" value="ECO:0007669"/>
    <property type="project" value="UniProtKB-KW"/>
</dbReference>
<keyword evidence="5" id="KW-0255">Endonuclease</keyword>
<dbReference type="FunFam" id="3.30.70.270:FF:000020">
    <property type="entry name" value="Transposon Tf2-6 polyprotein-like Protein"/>
    <property type="match status" value="1"/>
</dbReference>
<accession>A0A4U5MJM6</accession>
<dbReference type="GO" id="GO:0004519">
    <property type="term" value="F:endonuclease activity"/>
    <property type="evidence" value="ECO:0007669"/>
    <property type="project" value="UniProtKB-KW"/>
</dbReference>
<dbReference type="GO" id="GO:0016787">
    <property type="term" value="F:hydrolase activity"/>
    <property type="evidence" value="ECO:0007669"/>
    <property type="project" value="UniProtKB-KW"/>
</dbReference>
<dbReference type="SUPFAM" id="SSF53098">
    <property type="entry name" value="Ribonuclease H-like"/>
    <property type="match status" value="1"/>
</dbReference>
<name>A0A4U5MJM6_STECR</name>
<dbReference type="InterPro" id="IPR000477">
    <property type="entry name" value="RT_dom"/>
</dbReference>
<feature type="region of interest" description="Disordered" evidence="8">
    <location>
        <begin position="832"/>
        <end position="892"/>
    </location>
</feature>
<dbReference type="GO" id="GO:0042575">
    <property type="term" value="C:DNA polymerase complex"/>
    <property type="evidence" value="ECO:0007669"/>
    <property type="project" value="UniProtKB-ARBA"/>
</dbReference>
<dbReference type="InterPro" id="IPR036397">
    <property type="entry name" value="RNaseH_sf"/>
</dbReference>
<dbReference type="InterPro" id="IPR043128">
    <property type="entry name" value="Rev_trsase/Diguanyl_cyclase"/>
</dbReference>
<evidence type="ECO:0000259" key="9">
    <source>
        <dbReference type="PROSITE" id="PS50878"/>
    </source>
</evidence>
<evidence type="ECO:0000256" key="1">
    <source>
        <dbReference type="ARBA" id="ARBA00012493"/>
    </source>
</evidence>
<dbReference type="CDD" id="cd01647">
    <property type="entry name" value="RT_LTR"/>
    <property type="match status" value="1"/>
</dbReference>
<dbReference type="Gene3D" id="1.10.340.70">
    <property type="match status" value="1"/>
</dbReference>
<evidence type="ECO:0000313" key="11">
    <source>
        <dbReference type="EMBL" id="TKR69578.1"/>
    </source>
</evidence>
<dbReference type="EC" id="2.7.7.49" evidence="1"/>
<dbReference type="InterPro" id="IPR041373">
    <property type="entry name" value="RT_RNaseH"/>
</dbReference>
<evidence type="ECO:0000313" key="12">
    <source>
        <dbReference type="Proteomes" id="UP000298663"/>
    </source>
</evidence>
<protein>
    <recommendedName>
        <fullName evidence="1">RNA-directed DNA polymerase</fullName>
        <ecNumber evidence="1">2.7.7.49</ecNumber>
    </recommendedName>
</protein>
<evidence type="ECO:0000256" key="5">
    <source>
        <dbReference type="ARBA" id="ARBA00022759"/>
    </source>
</evidence>
<keyword evidence="6" id="KW-0378">Hydrolase</keyword>
<dbReference type="PANTHER" id="PTHR37984:SF5">
    <property type="entry name" value="PROTEIN NYNRIN-LIKE"/>
    <property type="match status" value="1"/>
</dbReference>
<proteinExistence type="predicted"/>
<dbReference type="FunFam" id="3.30.420.10:FF:000032">
    <property type="entry name" value="Retrovirus-related Pol polyprotein from transposon 297-like Protein"/>
    <property type="match status" value="1"/>
</dbReference>
<dbReference type="Gene3D" id="3.30.70.270">
    <property type="match status" value="2"/>
</dbReference>
<sequence>MCVDYRKLNSVTVKDAFPIPKINDLLVSFNSKRYFSTFDLHSGYWQIRMEGDSIDKTAFTTPIGLFEFTVMPFGLTNAVATFQRFMESLFEDVLHDYVFVYVDDILIASETWQEHVHHIEEVLRRIQGAGLRLKAKNKVAPIRDYPEPKNLKELQRFMGLATYNRKFIANFAKIAAPLTRLNKPSVPYVFDNPCHTAFEELKRNICEDVCLKFPDFKAAETDAKRRFVIMTDASEDGLGGVLCQGDENGQLRPILFVSRRCLDAEKKYATIDLEALAIKHTVTAVQQYIQYVRGKTLVLTDHQPLVAIFQKGTCANKRVNRFVSELIPHFQLEIKHIEGKKNVMADALSRATSPSAAEPHWEIDSPTRISVVRHSVNDWNTAIDADPKFGPLKAYLNGSELPKDEKARDLVVAEAPSYCMMEGLLCHVREDGISTKAVPVRFREELLRELHAGPLGVHIAAAKLFEQMRREYFWPTLRADCENICRSCNVCALNRTARNAKPPLESIQTTATFEMLCVDVLKVGLTRAGNVYIVVLIDHFSKYLAAVPVPNKSAATVAQAITTEWILKFGPPSRLHSDQGTEFCNEILKFLCDSFGVIRTTTSPYHPQGNGVTERANRSILAALRKSPTSRFDWDERLGFIIYALNTMTHRTTKVVPFALVFGRNPKLPSVISDEQPHSANYAVDVDTYRALLEESLATLSEVARGNASVVQAENEVNYDARNRARARDFAAGDQVFVRRPQGQVLCGRCAKITPLNEGPFSLRSVGRTSAEVDLGHGKTERFRLERLTKAQSVGDAANNTQIRPSGVNRIALMGRMISEMYEEDLLDYEEDVPATRPPTPGSSGETAPTTELTTFRIPKRKRSHSRSNSPSSSPMDTGARTRKAQRRSPGEGFAEEVLWQHPHHPEIAVVSSAPPPRKADEAKENGTTGEEQEVLRSSGCSPLRDFGQRKATRSSPSLRGKRGGRPNGKGRNAHKQDGHGRKPLISRQPPADGRQRYDPPRAPNRPGNPAHFRGQSRMNRIQTEPLAERPSALGQGPQERYR</sequence>
<evidence type="ECO:0000256" key="3">
    <source>
        <dbReference type="ARBA" id="ARBA00022695"/>
    </source>
</evidence>
<dbReference type="EMBL" id="AZBU02000007">
    <property type="protein sequence ID" value="TKR69578.1"/>
    <property type="molecule type" value="Genomic_DNA"/>
</dbReference>
<evidence type="ECO:0000256" key="2">
    <source>
        <dbReference type="ARBA" id="ARBA00022679"/>
    </source>
</evidence>
<gene>
    <name evidence="11" type="ORF">L596_021718</name>
</gene>
<evidence type="ECO:0000256" key="7">
    <source>
        <dbReference type="ARBA" id="ARBA00022918"/>
    </source>
</evidence>
<dbReference type="OrthoDB" id="154058at2759"/>
<keyword evidence="4" id="KW-0540">Nuclease</keyword>
<dbReference type="InterPro" id="IPR001584">
    <property type="entry name" value="Integrase_cat-core"/>
</dbReference>
<dbReference type="Proteomes" id="UP000298663">
    <property type="component" value="Unassembled WGS sequence"/>
</dbReference>
<reference evidence="11 12" key="2">
    <citation type="journal article" date="2019" name="G3 (Bethesda)">
        <title>Hybrid Assembly of the Genome of the Entomopathogenic Nematode Steinernema carpocapsae Identifies the X-Chromosome.</title>
        <authorList>
            <person name="Serra L."/>
            <person name="Macchietto M."/>
            <person name="Macias-Munoz A."/>
            <person name="McGill C.J."/>
            <person name="Rodriguez I.M."/>
            <person name="Rodriguez B."/>
            <person name="Murad R."/>
            <person name="Mortazavi A."/>
        </authorList>
    </citation>
    <scope>NUCLEOTIDE SEQUENCE [LARGE SCALE GENOMIC DNA]</scope>
    <source>
        <strain evidence="11 12">ALL</strain>
    </source>
</reference>
<dbReference type="Pfam" id="PF00665">
    <property type="entry name" value="rve"/>
    <property type="match status" value="1"/>
</dbReference>
<dbReference type="Gene3D" id="3.30.420.10">
    <property type="entry name" value="Ribonuclease H-like superfamily/Ribonuclease H"/>
    <property type="match status" value="1"/>
</dbReference>
<dbReference type="InterPro" id="IPR012337">
    <property type="entry name" value="RNaseH-like_sf"/>
</dbReference>
<dbReference type="InterPro" id="IPR050951">
    <property type="entry name" value="Retrovirus_Pol_polyprotein"/>
</dbReference>
<dbReference type="GO" id="GO:0015074">
    <property type="term" value="P:DNA integration"/>
    <property type="evidence" value="ECO:0007669"/>
    <property type="project" value="InterPro"/>
</dbReference>
<feature type="region of interest" description="Disordered" evidence="8">
    <location>
        <begin position="907"/>
        <end position="1043"/>
    </location>
</feature>
<dbReference type="CDD" id="cd09274">
    <property type="entry name" value="RNase_HI_RT_Ty3"/>
    <property type="match status" value="1"/>
</dbReference>
<dbReference type="Pfam" id="PF17921">
    <property type="entry name" value="Integrase_H2C2"/>
    <property type="match status" value="1"/>
</dbReference>
<organism evidence="11 12">
    <name type="scientific">Steinernema carpocapsae</name>
    <name type="common">Entomopathogenic nematode</name>
    <dbReference type="NCBI Taxonomy" id="34508"/>
    <lineage>
        <taxon>Eukaryota</taxon>
        <taxon>Metazoa</taxon>
        <taxon>Ecdysozoa</taxon>
        <taxon>Nematoda</taxon>
        <taxon>Chromadorea</taxon>
        <taxon>Rhabditida</taxon>
        <taxon>Tylenchina</taxon>
        <taxon>Panagrolaimomorpha</taxon>
        <taxon>Strongyloidoidea</taxon>
        <taxon>Steinernematidae</taxon>
        <taxon>Steinernema</taxon>
    </lineage>
</organism>
<feature type="compositionally biased region" description="Polar residues" evidence="8">
    <location>
        <begin position="842"/>
        <end position="854"/>
    </location>
</feature>
<comment type="caution">
    <text evidence="11">The sequence shown here is derived from an EMBL/GenBank/DDBJ whole genome shotgun (WGS) entry which is preliminary data.</text>
</comment>
<dbReference type="AlphaFoldDB" id="A0A4U5MJM6"/>
<keyword evidence="7" id="KW-0695">RNA-directed DNA polymerase</keyword>
<dbReference type="SUPFAM" id="SSF56672">
    <property type="entry name" value="DNA/RNA polymerases"/>
    <property type="match status" value="1"/>
</dbReference>
<evidence type="ECO:0000256" key="6">
    <source>
        <dbReference type="ARBA" id="ARBA00022801"/>
    </source>
</evidence>
<evidence type="ECO:0000256" key="4">
    <source>
        <dbReference type="ARBA" id="ARBA00022722"/>
    </source>
</evidence>
<feature type="domain" description="Integrase catalytic" evidence="10">
    <location>
        <begin position="498"/>
        <end position="665"/>
    </location>
</feature>
<dbReference type="Pfam" id="PF17917">
    <property type="entry name" value="RT_RNaseH"/>
    <property type="match status" value="1"/>
</dbReference>
<dbReference type="GO" id="GO:0003676">
    <property type="term" value="F:nucleic acid binding"/>
    <property type="evidence" value="ECO:0007669"/>
    <property type="project" value="InterPro"/>
</dbReference>
<keyword evidence="12" id="KW-1185">Reference proteome</keyword>
<dbReference type="PROSITE" id="PS50878">
    <property type="entry name" value="RT_POL"/>
    <property type="match status" value="1"/>
</dbReference>
<dbReference type="PANTHER" id="PTHR37984">
    <property type="entry name" value="PROTEIN CBG26694"/>
    <property type="match status" value="1"/>
</dbReference>
<dbReference type="InterPro" id="IPR043502">
    <property type="entry name" value="DNA/RNA_pol_sf"/>
</dbReference>
<reference evidence="11 12" key="1">
    <citation type="journal article" date="2015" name="Genome Biol.">
        <title>Comparative genomics of Steinernema reveals deeply conserved gene regulatory networks.</title>
        <authorList>
            <person name="Dillman A.R."/>
            <person name="Macchietto M."/>
            <person name="Porter C.F."/>
            <person name="Rogers A."/>
            <person name="Williams B."/>
            <person name="Antoshechkin I."/>
            <person name="Lee M.M."/>
            <person name="Goodwin Z."/>
            <person name="Lu X."/>
            <person name="Lewis E.E."/>
            <person name="Goodrich-Blair H."/>
            <person name="Stock S.P."/>
            <person name="Adams B.J."/>
            <person name="Sternberg P.W."/>
            <person name="Mortazavi A."/>
        </authorList>
    </citation>
    <scope>NUCLEOTIDE SEQUENCE [LARGE SCALE GENOMIC DNA]</scope>
    <source>
        <strain evidence="11 12">ALL</strain>
    </source>
</reference>
<feature type="domain" description="Reverse transcriptase" evidence="9">
    <location>
        <begin position="1"/>
        <end position="162"/>
    </location>
</feature>
<evidence type="ECO:0000256" key="8">
    <source>
        <dbReference type="SAM" id="MobiDB-lite"/>
    </source>
</evidence>
<dbReference type="STRING" id="34508.A0A4U5MJM6"/>
<dbReference type="PROSITE" id="PS50994">
    <property type="entry name" value="INTEGRASE"/>
    <property type="match status" value="1"/>
</dbReference>
<dbReference type="InterPro" id="IPR041588">
    <property type="entry name" value="Integrase_H2C2"/>
</dbReference>
<evidence type="ECO:0000259" key="10">
    <source>
        <dbReference type="PROSITE" id="PS50994"/>
    </source>
</evidence>